<dbReference type="AlphaFoldDB" id="A0A2P2PG77"/>
<evidence type="ECO:0000313" key="1">
    <source>
        <dbReference type="EMBL" id="MBX53770.1"/>
    </source>
</evidence>
<name>A0A2P2PG77_RHIMU</name>
<proteinExistence type="predicted"/>
<sequence length="17" mass="2045">MFSLKKLISVKVNSFRF</sequence>
<organism evidence="1">
    <name type="scientific">Rhizophora mucronata</name>
    <name type="common">Asiatic mangrove</name>
    <dbReference type="NCBI Taxonomy" id="61149"/>
    <lineage>
        <taxon>Eukaryota</taxon>
        <taxon>Viridiplantae</taxon>
        <taxon>Streptophyta</taxon>
        <taxon>Embryophyta</taxon>
        <taxon>Tracheophyta</taxon>
        <taxon>Spermatophyta</taxon>
        <taxon>Magnoliopsida</taxon>
        <taxon>eudicotyledons</taxon>
        <taxon>Gunneridae</taxon>
        <taxon>Pentapetalae</taxon>
        <taxon>rosids</taxon>
        <taxon>fabids</taxon>
        <taxon>Malpighiales</taxon>
        <taxon>Rhizophoraceae</taxon>
        <taxon>Rhizophora</taxon>
    </lineage>
</organism>
<dbReference type="EMBL" id="GGEC01073286">
    <property type="protein sequence ID" value="MBX53770.1"/>
    <property type="molecule type" value="Transcribed_RNA"/>
</dbReference>
<accession>A0A2P2PG77</accession>
<protein>
    <submittedName>
        <fullName evidence="1">Uncharacterized protein</fullName>
    </submittedName>
</protein>
<reference evidence="1" key="1">
    <citation type="submission" date="2018-02" db="EMBL/GenBank/DDBJ databases">
        <title>Rhizophora mucronata_Transcriptome.</title>
        <authorList>
            <person name="Meera S.P."/>
            <person name="Sreeshan A."/>
            <person name="Augustine A."/>
        </authorList>
    </citation>
    <scope>NUCLEOTIDE SEQUENCE</scope>
    <source>
        <tissue evidence="1">Leaf</tissue>
    </source>
</reference>